<organism evidence="1 2">
    <name type="scientific">Caenorhabditis tropicalis</name>
    <dbReference type="NCBI Taxonomy" id="1561998"/>
    <lineage>
        <taxon>Eukaryota</taxon>
        <taxon>Metazoa</taxon>
        <taxon>Ecdysozoa</taxon>
        <taxon>Nematoda</taxon>
        <taxon>Chromadorea</taxon>
        <taxon>Rhabditida</taxon>
        <taxon>Rhabditina</taxon>
        <taxon>Rhabditomorpha</taxon>
        <taxon>Rhabditoidea</taxon>
        <taxon>Rhabditidae</taxon>
        <taxon>Peloderinae</taxon>
        <taxon>Caenorhabditis</taxon>
    </lineage>
</organism>
<dbReference type="PANTHER" id="PTHR31379:SF1">
    <property type="entry name" value="F-BOX C PROTEIN-RELATED"/>
    <property type="match status" value="1"/>
</dbReference>
<evidence type="ECO:0000313" key="1">
    <source>
        <dbReference type="Proteomes" id="UP000095282"/>
    </source>
</evidence>
<protein>
    <submittedName>
        <fullName evidence="2">FBA_2 domain-containing protein</fullName>
    </submittedName>
</protein>
<dbReference type="Proteomes" id="UP000095282">
    <property type="component" value="Unplaced"/>
</dbReference>
<dbReference type="InterPro" id="IPR021942">
    <property type="entry name" value="DUF3557"/>
</dbReference>
<accession>A0A1I7UGR4</accession>
<proteinExistence type="predicted"/>
<evidence type="ECO:0000313" key="2">
    <source>
        <dbReference type="WBParaSite" id="Csp11.Scaffold629.g9162.t1"/>
    </source>
</evidence>
<dbReference type="WBParaSite" id="Csp11.Scaffold629.g9162.t1">
    <property type="protein sequence ID" value="Csp11.Scaffold629.g9162.t1"/>
    <property type="gene ID" value="Csp11.Scaffold629.g9162"/>
</dbReference>
<keyword evidence="1" id="KW-1185">Reference proteome</keyword>
<reference evidence="2" key="1">
    <citation type="submission" date="2016-11" db="UniProtKB">
        <authorList>
            <consortium name="WormBaseParasite"/>
        </authorList>
    </citation>
    <scope>IDENTIFICATION</scope>
</reference>
<sequence length="171" mass="19493">MVPWPSGLKFEVKEIEMGSINPKILDCFVLAKPVEVVHMSHLKFDHSIIRNSEKLVISDLQDLIEKETIFAKLPNQWVHISKITGGNQQFLKFIRLIIIEWKTAKRGCGTRLSAGYSDGLCVPAVLKSIEEEFQGEYLSSRAIKIPLCHSTSVYISFFERICGNRLEMKII</sequence>
<dbReference type="Pfam" id="PF12078">
    <property type="entry name" value="DUF3557"/>
    <property type="match status" value="1"/>
</dbReference>
<name>A0A1I7UGR4_9PELO</name>
<dbReference type="PANTHER" id="PTHR31379">
    <property type="entry name" value="F-BOX C PROTEIN-RELATED-RELATED"/>
    <property type="match status" value="1"/>
</dbReference>
<dbReference type="AlphaFoldDB" id="A0A1I7UGR4"/>